<comment type="caution">
    <text evidence="2">The sequence shown here is derived from an EMBL/GenBank/DDBJ whole genome shotgun (WGS) entry which is preliminary data.</text>
</comment>
<evidence type="ECO:0000313" key="2">
    <source>
        <dbReference type="EMBL" id="GIH91458.1"/>
    </source>
</evidence>
<evidence type="ECO:0000256" key="1">
    <source>
        <dbReference type="SAM" id="MobiDB-lite"/>
    </source>
</evidence>
<proteinExistence type="predicted"/>
<reference evidence="2 3" key="1">
    <citation type="submission" date="2021-01" db="EMBL/GenBank/DDBJ databases">
        <title>Whole genome shotgun sequence of Planobispora siamensis NBRC 107568.</title>
        <authorList>
            <person name="Komaki H."/>
            <person name="Tamura T."/>
        </authorList>
    </citation>
    <scope>NUCLEOTIDE SEQUENCE [LARGE SCALE GENOMIC DNA]</scope>
    <source>
        <strain evidence="2 3">NBRC 107568</strain>
    </source>
</reference>
<accession>A0A8J3WJB0</accession>
<sequence>MLMDSRPEKNPGTFKSRINRAGLTESAFPALVDGTLRGGFALTGGLTAGIRLALPRRAARGPYGVRDDGRKKRLNLQPLED</sequence>
<gene>
    <name evidence="2" type="ORF">Psi01_20880</name>
</gene>
<evidence type="ECO:0000313" key="3">
    <source>
        <dbReference type="Proteomes" id="UP000619788"/>
    </source>
</evidence>
<dbReference type="AlphaFoldDB" id="A0A8J3WJB0"/>
<name>A0A8J3WJB0_9ACTN</name>
<organism evidence="2 3">
    <name type="scientific">Planobispora siamensis</name>
    <dbReference type="NCBI Taxonomy" id="936338"/>
    <lineage>
        <taxon>Bacteria</taxon>
        <taxon>Bacillati</taxon>
        <taxon>Actinomycetota</taxon>
        <taxon>Actinomycetes</taxon>
        <taxon>Streptosporangiales</taxon>
        <taxon>Streptosporangiaceae</taxon>
        <taxon>Planobispora</taxon>
    </lineage>
</organism>
<dbReference type="Proteomes" id="UP000619788">
    <property type="component" value="Unassembled WGS sequence"/>
</dbReference>
<protein>
    <submittedName>
        <fullName evidence="2">Uncharacterized protein</fullName>
    </submittedName>
</protein>
<keyword evidence="3" id="KW-1185">Reference proteome</keyword>
<feature type="region of interest" description="Disordered" evidence="1">
    <location>
        <begin position="61"/>
        <end position="81"/>
    </location>
</feature>
<dbReference type="EMBL" id="BOOJ01000020">
    <property type="protein sequence ID" value="GIH91458.1"/>
    <property type="molecule type" value="Genomic_DNA"/>
</dbReference>